<evidence type="ECO:0000313" key="2">
    <source>
        <dbReference type="EMBL" id="KAL3771411.1"/>
    </source>
</evidence>
<feature type="region of interest" description="Disordered" evidence="1">
    <location>
        <begin position="1"/>
        <end position="123"/>
    </location>
</feature>
<sequence>MGAERMHRAFFRPPIRLAPSHPVPRRSAGLGGSSSGSSSFRGGMESDAIGRKRSQSSSSGIPPRAGDGGHRSSNLIGRHGSNRARRPTRQSRSSRSMCGVEGKSSDGGGGGGSSAPPIGSEVVEDPRRVVGGFTVLQITVTFGRWRCLIGSRISSSSSSSSSSSVGGTVSGGDDGEEGM</sequence>
<keyword evidence="3" id="KW-1185">Reference proteome</keyword>
<proteinExistence type="predicted"/>
<feature type="compositionally biased region" description="Low complexity" evidence="1">
    <location>
        <begin position="90"/>
        <end position="102"/>
    </location>
</feature>
<comment type="caution">
    <text evidence="2">The sequence shown here is derived from an EMBL/GenBank/DDBJ whole genome shotgun (WGS) entry which is preliminary data.</text>
</comment>
<dbReference type="EMBL" id="JALLAZ020001603">
    <property type="protein sequence ID" value="KAL3771411.1"/>
    <property type="molecule type" value="Genomic_DNA"/>
</dbReference>
<evidence type="ECO:0000256" key="1">
    <source>
        <dbReference type="SAM" id="MobiDB-lite"/>
    </source>
</evidence>
<name>A0ABD3NAU1_9STRA</name>
<dbReference type="Proteomes" id="UP001530315">
    <property type="component" value="Unassembled WGS sequence"/>
</dbReference>
<protein>
    <submittedName>
        <fullName evidence="2">Uncharacterized protein</fullName>
    </submittedName>
</protein>
<dbReference type="AlphaFoldDB" id="A0ABD3NAU1"/>
<organism evidence="2 3">
    <name type="scientific">Stephanodiscus triporus</name>
    <dbReference type="NCBI Taxonomy" id="2934178"/>
    <lineage>
        <taxon>Eukaryota</taxon>
        <taxon>Sar</taxon>
        <taxon>Stramenopiles</taxon>
        <taxon>Ochrophyta</taxon>
        <taxon>Bacillariophyta</taxon>
        <taxon>Coscinodiscophyceae</taxon>
        <taxon>Thalassiosirophycidae</taxon>
        <taxon>Stephanodiscales</taxon>
        <taxon>Stephanodiscaceae</taxon>
        <taxon>Stephanodiscus</taxon>
    </lineage>
</organism>
<feature type="compositionally biased region" description="Low complexity" evidence="1">
    <location>
        <begin position="153"/>
        <end position="167"/>
    </location>
</feature>
<gene>
    <name evidence="2" type="ORF">ACHAW5_010516</name>
</gene>
<accession>A0ABD3NAU1</accession>
<evidence type="ECO:0000313" key="3">
    <source>
        <dbReference type="Proteomes" id="UP001530315"/>
    </source>
</evidence>
<feature type="region of interest" description="Disordered" evidence="1">
    <location>
        <begin position="153"/>
        <end position="179"/>
    </location>
</feature>
<feature type="compositionally biased region" description="Basic residues" evidence="1">
    <location>
        <begin position="80"/>
        <end position="89"/>
    </location>
</feature>
<reference evidence="2 3" key="1">
    <citation type="submission" date="2024-10" db="EMBL/GenBank/DDBJ databases">
        <title>Updated reference genomes for cyclostephanoid diatoms.</title>
        <authorList>
            <person name="Roberts W.R."/>
            <person name="Alverson A.J."/>
        </authorList>
    </citation>
    <scope>NUCLEOTIDE SEQUENCE [LARGE SCALE GENOMIC DNA]</scope>
    <source>
        <strain evidence="2 3">AJA276-08</strain>
    </source>
</reference>